<evidence type="ECO:0000313" key="17">
    <source>
        <dbReference type="Proteomes" id="UP000773614"/>
    </source>
</evidence>
<keyword evidence="17" id="KW-1185">Reference proteome</keyword>
<dbReference type="Gene3D" id="3.30.450.20">
    <property type="entry name" value="PAS domain"/>
    <property type="match status" value="1"/>
</dbReference>
<dbReference type="GO" id="GO:0009927">
    <property type="term" value="F:histidine phosphotransfer kinase activity"/>
    <property type="evidence" value="ECO:0007669"/>
    <property type="project" value="TreeGrafter"/>
</dbReference>
<feature type="modified residue" description="4-aspartylphosphate" evidence="11">
    <location>
        <position position="1092"/>
    </location>
</feature>
<keyword evidence="9 13" id="KW-1133">Transmembrane helix</keyword>
<feature type="transmembrane region" description="Helical" evidence="13">
    <location>
        <begin position="187"/>
        <end position="212"/>
    </location>
</feature>
<organism evidence="16 17">
    <name type="scientific">Propylenella binzhouense</name>
    <dbReference type="NCBI Taxonomy" id="2555902"/>
    <lineage>
        <taxon>Bacteria</taxon>
        <taxon>Pseudomonadati</taxon>
        <taxon>Pseudomonadota</taxon>
        <taxon>Alphaproteobacteria</taxon>
        <taxon>Hyphomicrobiales</taxon>
        <taxon>Propylenellaceae</taxon>
        <taxon>Propylenella</taxon>
    </lineage>
</organism>
<reference evidence="16" key="1">
    <citation type="submission" date="2019-03" db="EMBL/GenBank/DDBJ databases">
        <title>Afifella sp. nov., isolated from activated sludge.</title>
        <authorList>
            <person name="Li Q."/>
            <person name="Liu Y."/>
        </authorList>
    </citation>
    <scope>NUCLEOTIDE SEQUENCE</scope>
    <source>
        <strain evidence="16">L72</strain>
    </source>
</reference>
<dbReference type="Pfam" id="PF00512">
    <property type="entry name" value="HisKA"/>
    <property type="match status" value="1"/>
</dbReference>
<dbReference type="SUPFAM" id="SSF47384">
    <property type="entry name" value="Homodimeric domain of signal transducing histidine kinase"/>
    <property type="match status" value="1"/>
</dbReference>
<evidence type="ECO:0000256" key="8">
    <source>
        <dbReference type="ARBA" id="ARBA00022777"/>
    </source>
</evidence>
<feature type="transmembrane region" description="Helical" evidence="13">
    <location>
        <begin position="152"/>
        <end position="175"/>
    </location>
</feature>
<keyword evidence="6" id="KW-0808">Transferase</keyword>
<feature type="transmembrane region" description="Helical" evidence="13">
    <location>
        <begin position="375"/>
        <end position="398"/>
    </location>
</feature>
<dbReference type="EC" id="2.7.13.3" evidence="4"/>
<feature type="transmembrane region" description="Helical" evidence="13">
    <location>
        <begin position="404"/>
        <end position="430"/>
    </location>
</feature>
<feature type="coiled-coil region" evidence="12">
    <location>
        <begin position="758"/>
        <end position="796"/>
    </location>
</feature>
<evidence type="ECO:0000256" key="10">
    <source>
        <dbReference type="ARBA" id="ARBA00023136"/>
    </source>
</evidence>
<dbReference type="Gene3D" id="1.10.287.130">
    <property type="match status" value="1"/>
</dbReference>
<dbReference type="InterPro" id="IPR038377">
    <property type="entry name" value="Na/Glc_symporter_sf"/>
</dbReference>
<dbReference type="Pfam" id="PF12860">
    <property type="entry name" value="PAS_7"/>
    <property type="match status" value="1"/>
</dbReference>
<feature type="transmembrane region" description="Helical" evidence="13">
    <location>
        <begin position="442"/>
        <end position="465"/>
    </location>
</feature>
<dbReference type="InterPro" id="IPR001789">
    <property type="entry name" value="Sig_transdc_resp-reg_receiver"/>
</dbReference>
<dbReference type="FunFam" id="3.30.565.10:FF:000049">
    <property type="entry name" value="Two-component sensor histidine kinase"/>
    <property type="match status" value="1"/>
</dbReference>
<dbReference type="GO" id="GO:0022857">
    <property type="term" value="F:transmembrane transporter activity"/>
    <property type="evidence" value="ECO:0007669"/>
    <property type="project" value="InterPro"/>
</dbReference>
<dbReference type="PROSITE" id="PS50109">
    <property type="entry name" value="HIS_KIN"/>
    <property type="match status" value="1"/>
</dbReference>
<gene>
    <name evidence="16" type="ORF">E4O86_01415</name>
</gene>
<dbReference type="Pfam" id="PF00072">
    <property type="entry name" value="Response_reg"/>
    <property type="match status" value="1"/>
</dbReference>
<evidence type="ECO:0000256" key="12">
    <source>
        <dbReference type="SAM" id="Coils"/>
    </source>
</evidence>
<dbReference type="InterPro" id="IPR036890">
    <property type="entry name" value="HATPase_C_sf"/>
</dbReference>
<evidence type="ECO:0000256" key="4">
    <source>
        <dbReference type="ARBA" id="ARBA00012438"/>
    </source>
</evidence>
<comment type="similarity">
    <text evidence="3">Belongs to the sodium:solute symporter (SSF) (TC 2.A.21) family.</text>
</comment>
<evidence type="ECO:0000256" key="3">
    <source>
        <dbReference type="ARBA" id="ARBA00006434"/>
    </source>
</evidence>
<dbReference type="EMBL" id="SPKJ01000002">
    <property type="protein sequence ID" value="MYZ46382.1"/>
    <property type="molecule type" value="Genomic_DNA"/>
</dbReference>
<feature type="domain" description="Response regulatory" evidence="15">
    <location>
        <begin position="1042"/>
        <end position="1157"/>
    </location>
</feature>
<evidence type="ECO:0000256" key="1">
    <source>
        <dbReference type="ARBA" id="ARBA00000085"/>
    </source>
</evidence>
<dbReference type="Gene3D" id="3.40.50.2300">
    <property type="match status" value="1"/>
</dbReference>
<dbReference type="CDD" id="cd10322">
    <property type="entry name" value="SLC5sbd"/>
    <property type="match status" value="1"/>
</dbReference>
<keyword evidence="5 11" id="KW-0597">Phosphoprotein</keyword>
<evidence type="ECO:0000256" key="9">
    <source>
        <dbReference type="ARBA" id="ARBA00022989"/>
    </source>
</evidence>
<dbReference type="PRINTS" id="PR00344">
    <property type="entry name" value="BCTRLSENSOR"/>
</dbReference>
<dbReference type="InterPro" id="IPR004358">
    <property type="entry name" value="Sig_transdc_His_kin-like_C"/>
</dbReference>
<dbReference type="Gene3D" id="3.30.565.10">
    <property type="entry name" value="Histidine kinase-like ATPase, C-terminal domain"/>
    <property type="match status" value="1"/>
</dbReference>
<evidence type="ECO:0000313" key="16">
    <source>
        <dbReference type="EMBL" id="MYZ46382.1"/>
    </source>
</evidence>
<dbReference type="GO" id="GO:0005886">
    <property type="term" value="C:plasma membrane"/>
    <property type="evidence" value="ECO:0007669"/>
    <property type="project" value="TreeGrafter"/>
</dbReference>
<dbReference type="PROSITE" id="PS50283">
    <property type="entry name" value="NA_SOLUT_SYMP_3"/>
    <property type="match status" value="1"/>
</dbReference>
<dbReference type="SMART" id="SM00388">
    <property type="entry name" value="HisKA"/>
    <property type="match status" value="1"/>
</dbReference>
<evidence type="ECO:0000256" key="11">
    <source>
        <dbReference type="PROSITE-ProRule" id="PRU00169"/>
    </source>
</evidence>
<dbReference type="PROSITE" id="PS50110">
    <property type="entry name" value="RESPONSE_REGULATORY"/>
    <property type="match status" value="1"/>
</dbReference>
<keyword evidence="8" id="KW-0418">Kinase</keyword>
<accession>A0A964T1Q6</accession>
<comment type="subcellular location">
    <subcellularLocation>
        <location evidence="2">Membrane</location>
        <topology evidence="2">Multi-pass membrane protein</topology>
    </subcellularLocation>
</comment>
<evidence type="ECO:0000256" key="2">
    <source>
        <dbReference type="ARBA" id="ARBA00004141"/>
    </source>
</evidence>
<name>A0A964T1Q6_9HYPH</name>
<feature type="transmembrane region" description="Helical" evidence="13">
    <location>
        <begin position="67"/>
        <end position="85"/>
    </location>
</feature>
<dbReference type="SMART" id="SM00387">
    <property type="entry name" value="HATPase_c"/>
    <property type="match status" value="1"/>
</dbReference>
<dbReference type="CDD" id="cd00082">
    <property type="entry name" value="HisKA"/>
    <property type="match status" value="1"/>
</dbReference>
<dbReference type="CDD" id="cd00156">
    <property type="entry name" value="REC"/>
    <property type="match status" value="1"/>
</dbReference>
<keyword evidence="10 13" id="KW-0472">Membrane</keyword>
<dbReference type="InterPro" id="IPR036097">
    <property type="entry name" value="HisK_dim/P_sf"/>
</dbReference>
<keyword evidence="12" id="KW-0175">Coiled coil</keyword>
<dbReference type="InterPro" id="IPR005467">
    <property type="entry name" value="His_kinase_dom"/>
</dbReference>
<feature type="transmembrane region" description="Helical" evidence="13">
    <location>
        <begin position="280"/>
        <end position="304"/>
    </location>
</feature>
<feature type="transmembrane region" description="Helical" evidence="13">
    <location>
        <begin position="37"/>
        <end position="61"/>
    </location>
</feature>
<dbReference type="Gene3D" id="1.20.1730.10">
    <property type="entry name" value="Sodium/glucose cotransporter"/>
    <property type="match status" value="1"/>
</dbReference>
<dbReference type="PANTHER" id="PTHR43047">
    <property type="entry name" value="TWO-COMPONENT HISTIDINE PROTEIN KINASE"/>
    <property type="match status" value="1"/>
</dbReference>
<dbReference type="InterPro" id="IPR003661">
    <property type="entry name" value="HisK_dim/P_dom"/>
</dbReference>
<evidence type="ECO:0000259" key="14">
    <source>
        <dbReference type="PROSITE" id="PS50109"/>
    </source>
</evidence>
<dbReference type="FunFam" id="1.10.287.130:FF:000063">
    <property type="entry name" value="Hybrid sensor histidine kinase/response regulator"/>
    <property type="match status" value="1"/>
</dbReference>
<protein>
    <recommendedName>
        <fullName evidence="4">histidine kinase</fullName>
        <ecNumber evidence="4">2.7.13.3</ecNumber>
    </recommendedName>
</protein>
<feature type="domain" description="Histidine kinase" evidence="14">
    <location>
        <begin position="806"/>
        <end position="1019"/>
    </location>
</feature>
<comment type="caution">
    <text evidence="16">The sequence shown here is derived from an EMBL/GenBank/DDBJ whole genome shotgun (WGS) entry which is preliminary data.</text>
</comment>
<dbReference type="SUPFAM" id="SSF55874">
    <property type="entry name" value="ATPase domain of HSP90 chaperone/DNA topoisomerase II/histidine kinase"/>
    <property type="match status" value="1"/>
</dbReference>
<feature type="transmembrane region" description="Helical" evidence="13">
    <location>
        <begin position="113"/>
        <end position="132"/>
    </location>
</feature>
<evidence type="ECO:0000256" key="13">
    <source>
        <dbReference type="SAM" id="Phobius"/>
    </source>
</evidence>
<dbReference type="RefSeq" id="WP_161138717.1">
    <property type="nucleotide sequence ID" value="NZ_SPKJ01000002.1"/>
</dbReference>
<keyword evidence="7 13" id="KW-0812">Transmembrane</keyword>
<dbReference type="PANTHER" id="PTHR43047:SF9">
    <property type="entry name" value="HISTIDINE KINASE"/>
    <property type="match status" value="1"/>
</dbReference>
<feature type="transmembrane region" description="Helical" evidence="13">
    <location>
        <begin position="324"/>
        <end position="354"/>
    </location>
</feature>
<proteinExistence type="inferred from homology"/>
<evidence type="ECO:0000256" key="5">
    <source>
        <dbReference type="ARBA" id="ARBA00022553"/>
    </source>
</evidence>
<dbReference type="Pfam" id="PF02518">
    <property type="entry name" value="HATPase_c"/>
    <property type="match status" value="1"/>
</dbReference>
<dbReference type="InterPro" id="IPR011006">
    <property type="entry name" value="CheY-like_superfamily"/>
</dbReference>
<dbReference type="GO" id="GO:0000155">
    <property type="term" value="F:phosphorelay sensor kinase activity"/>
    <property type="evidence" value="ECO:0007669"/>
    <property type="project" value="InterPro"/>
</dbReference>
<dbReference type="InterPro" id="IPR001734">
    <property type="entry name" value="Na/solute_symporter"/>
</dbReference>
<feature type="transmembrane region" description="Helical" evidence="13">
    <location>
        <begin position="6"/>
        <end position="25"/>
    </location>
</feature>
<dbReference type="Proteomes" id="UP000773614">
    <property type="component" value="Unassembled WGS sequence"/>
</dbReference>
<evidence type="ECO:0000256" key="7">
    <source>
        <dbReference type="ARBA" id="ARBA00022692"/>
    </source>
</evidence>
<comment type="catalytic activity">
    <reaction evidence="1">
        <text>ATP + protein L-histidine = ADP + protein N-phospho-L-histidine.</text>
        <dbReference type="EC" id="2.7.13.3"/>
    </reaction>
</comment>
<dbReference type="AlphaFoldDB" id="A0A964T1Q6"/>
<dbReference type="InterPro" id="IPR003594">
    <property type="entry name" value="HATPase_dom"/>
</dbReference>
<dbReference type="SMART" id="SM00448">
    <property type="entry name" value="REC"/>
    <property type="match status" value="1"/>
</dbReference>
<evidence type="ECO:0000256" key="6">
    <source>
        <dbReference type="ARBA" id="ARBA00022679"/>
    </source>
</evidence>
<dbReference type="SUPFAM" id="SSF52172">
    <property type="entry name" value="CheY-like"/>
    <property type="match status" value="1"/>
</dbReference>
<sequence>MLGWVAVLTAIAYIAALFAVAAYGDRARARSRTSGRPILYALALSVYCTSWTFFGSVGLASRTGWEFLAIYLGPILVFTLGYPVLKRVVRLSKAERITSVADFVGARYGKSQAVAIVTTLIAAVGVIPYIALQLKAIAASVATLMPGLAAGALPAFADLALLLAGALALFAILFGTRHADATEHQDGMMLAIAVEAVVKLAAFLVVGGYVTYVLNDGLGDLLGRALRDPEIAATLAGERAGGRWITMTVLSACACILLPRQFHVTAVESRGPGELRSAAWLFPAYLAAINLFVVPLAIAGRFAFGAASDGDLFVLRLPLEAGAGAVTLIAFLGGLSAATAMVIVASVALAIMLSNEIVLPLILRGRSRSLLPADMSGFVLNVRRGAIVLVLLSGYLYYRAAGAPVLASIGLLSFAAVAQLAPAFFGGLVWRRATARGAIAGMTAGILAWAYTLLLPDLVAAGLLWPDLLQSGPFGIAILRPQGLLNLSLDPLTHGVVWSLSLNLLAYVAVSLTRQPRPMERLQANLFVPLERLPSPKIRPIGTGVRIGELQEVAARYLGAERAERSYQRFRNETGRELDPRATADLNVLHFTEQLLASAIGAASSRLVLSLLLERENPSQRGAQRLLDDAEAALHYNRHLLQGVLNRIEQGVAVFDADCRLVCWNRNFRLLLALGLEHGRVGAPLREMIRDLAAAGLFGPGETDAVADDALARLVDARAGLRERHPATGRLLTIEPQQIGETGLLFTVTDITERAESQAALEQARATLEQRVAERTEELTRLNAALEAANAAAEEANIGKTRFIAAAGHDVLQPLNAARLYATALSERSAGTPNAELAHNVETALDAVEDIFRAVLEISRLDTGRLRLDLRPVAIADILERLRVDFELAARSKGLTLTVVPSSLTVVSDPHLLGRLLQNLVSNAVKYTPAGGAVLVGCRRRRGRVSVEVVDTGIGIAEAEQALVFQEFRRLEAGARVAPGLGLGLSIVERIGRVLEAPIRFVSAPGRGTRFTVVLPSAPGLPRAAPAEMSEAASSVLPPAMLVLCMDNDPKILSGMEALLAGWGCRVVAAENARAALRALRHAGRPDIMLVDYHLDEATGLGAISELRSRFGPDVPAVLITADRSAELKERARRAGVRVLNKPLKPAALRALMMQTMTIRSAAE</sequence>
<dbReference type="OrthoDB" id="9764438at2"/>
<evidence type="ECO:0000259" key="15">
    <source>
        <dbReference type="PROSITE" id="PS50110"/>
    </source>
</evidence>